<organism evidence="4 5">
    <name type="scientific">Cephalotrichum gorgonifer</name>
    <dbReference type="NCBI Taxonomy" id="2041049"/>
    <lineage>
        <taxon>Eukaryota</taxon>
        <taxon>Fungi</taxon>
        <taxon>Dikarya</taxon>
        <taxon>Ascomycota</taxon>
        <taxon>Pezizomycotina</taxon>
        <taxon>Sordariomycetes</taxon>
        <taxon>Hypocreomycetidae</taxon>
        <taxon>Microascales</taxon>
        <taxon>Microascaceae</taxon>
        <taxon>Cephalotrichum</taxon>
    </lineage>
</organism>
<dbReference type="CDD" id="cd00067">
    <property type="entry name" value="GAL4"/>
    <property type="match status" value="1"/>
</dbReference>
<dbReference type="SUPFAM" id="SSF57701">
    <property type="entry name" value="Zn2/Cys6 DNA-binding domain"/>
    <property type="match status" value="1"/>
</dbReference>
<comment type="caution">
    <text evidence="4">The sequence shown here is derived from an EMBL/GenBank/DDBJ whole genome shotgun (WGS) entry which is preliminary data.</text>
</comment>
<dbReference type="AlphaFoldDB" id="A0AAE8SSS3"/>
<sequence>MGPTAAVHPTQRRFSCQVCRKHKSRCRRLHISDPKCARCMLLGIECLAGEQRRVGRPRRRGAASADETRQTSDNPSSTLIIPPPTPGEGRHNQPKPPRISHEGPSFVEGRNQPYWSSTPVPVLPTAAEDAFITAQTRPVAGAGSFDQDPIPWESSDLYQIFSLSNTDSGFGISGTLNTPLMNSLPIDNMYYTPTEPLSIPMPEPSQVPANGIATSDAFTKLSKINLDVHLRVAAVERERANLDFNSFVYREGPLYIDSSTFAEFMLRESQEFALILNRLLTPLALTLTSIFTQLISLYELMLEHLAARIKRVAIEPVDPFPGLIFGGLSVAEPCVQGMLFSEVVILQLERIEQALGVSAAVPESSEVGLLSSRQKDVLWSELDGGLGIIAGHGMTRPAMVRKRFKKVSFDLKQISLSNTH</sequence>
<dbReference type="GO" id="GO:0008270">
    <property type="term" value="F:zinc ion binding"/>
    <property type="evidence" value="ECO:0007669"/>
    <property type="project" value="InterPro"/>
</dbReference>
<dbReference type="GO" id="GO:0000981">
    <property type="term" value="F:DNA-binding transcription factor activity, RNA polymerase II-specific"/>
    <property type="evidence" value="ECO:0007669"/>
    <property type="project" value="InterPro"/>
</dbReference>
<dbReference type="EMBL" id="ONZQ02000003">
    <property type="protein sequence ID" value="SPN99710.1"/>
    <property type="molecule type" value="Genomic_DNA"/>
</dbReference>
<feature type="domain" description="Zn(2)-C6 fungal-type" evidence="3">
    <location>
        <begin position="15"/>
        <end position="46"/>
    </location>
</feature>
<dbReference type="PROSITE" id="PS00463">
    <property type="entry name" value="ZN2_CY6_FUNGAL_1"/>
    <property type="match status" value="1"/>
</dbReference>
<keyword evidence="1" id="KW-0539">Nucleus</keyword>
<evidence type="ECO:0000256" key="2">
    <source>
        <dbReference type="SAM" id="MobiDB-lite"/>
    </source>
</evidence>
<protein>
    <recommendedName>
        <fullName evidence="3">Zn(2)-C6 fungal-type domain-containing protein</fullName>
    </recommendedName>
</protein>
<name>A0AAE8SSS3_9PEZI</name>
<dbReference type="InterPro" id="IPR001138">
    <property type="entry name" value="Zn2Cys6_DnaBD"/>
</dbReference>
<feature type="region of interest" description="Disordered" evidence="2">
    <location>
        <begin position="53"/>
        <end position="110"/>
    </location>
</feature>
<evidence type="ECO:0000256" key="1">
    <source>
        <dbReference type="ARBA" id="ARBA00023242"/>
    </source>
</evidence>
<dbReference type="Proteomes" id="UP001187682">
    <property type="component" value="Unassembled WGS sequence"/>
</dbReference>
<proteinExistence type="predicted"/>
<evidence type="ECO:0000313" key="5">
    <source>
        <dbReference type="Proteomes" id="UP001187682"/>
    </source>
</evidence>
<keyword evidence="5" id="KW-1185">Reference proteome</keyword>
<accession>A0AAE8SSS3</accession>
<reference evidence="4" key="1">
    <citation type="submission" date="2018-03" db="EMBL/GenBank/DDBJ databases">
        <authorList>
            <person name="Guldener U."/>
        </authorList>
    </citation>
    <scope>NUCLEOTIDE SEQUENCE</scope>
</reference>
<dbReference type="InterPro" id="IPR036864">
    <property type="entry name" value="Zn2-C6_fun-type_DNA-bd_sf"/>
</dbReference>
<evidence type="ECO:0000313" key="4">
    <source>
        <dbReference type="EMBL" id="SPN99710.1"/>
    </source>
</evidence>
<dbReference type="Gene3D" id="4.10.240.10">
    <property type="entry name" value="Zn(2)-C6 fungal-type DNA-binding domain"/>
    <property type="match status" value="1"/>
</dbReference>
<dbReference type="Pfam" id="PF00172">
    <property type="entry name" value="Zn_clus"/>
    <property type="match status" value="1"/>
</dbReference>
<dbReference type="PROSITE" id="PS50048">
    <property type="entry name" value="ZN2_CY6_FUNGAL_2"/>
    <property type="match status" value="1"/>
</dbReference>
<gene>
    <name evidence="4" type="ORF">DNG_02561</name>
</gene>
<evidence type="ECO:0000259" key="3">
    <source>
        <dbReference type="PROSITE" id="PS50048"/>
    </source>
</evidence>